<accession>A0A392M610</accession>
<evidence type="ECO:0000256" key="1">
    <source>
        <dbReference type="SAM" id="MobiDB-lite"/>
    </source>
</evidence>
<evidence type="ECO:0000313" key="3">
    <source>
        <dbReference type="Proteomes" id="UP000265520"/>
    </source>
</evidence>
<feature type="non-terminal residue" evidence="2">
    <location>
        <position position="1"/>
    </location>
</feature>
<organism evidence="2 3">
    <name type="scientific">Trifolium medium</name>
    <dbReference type="NCBI Taxonomy" id="97028"/>
    <lineage>
        <taxon>Eukaryota</taxon>
        <taxon>Viridiplantae</taxon>
        <taxon>Streptophyta</taxon>
        <taxon>Embryophyta</taxon>
        <taxon>Tracheophyta</taxon>
        <taxon>Spermatophyta</taxon>
        <taxon>Magnoliopsida</taxon>
        <taxon>eudicotyledons</taxon>
        <taxon>Gunneridae</taxon>
        <taxon>Pentapetalae</taxon>
        <taxon>rosids</taxon>
        <taxon>fabids</taxon>
        <taxon>Fabales</taxon>
        <taxon>Fabaceae</taxon>
        <taxon>Papilionoideae</taxon>
        <taxon>50 kb inversion clade</taxon>
        <taxon>NPAAA clade</taxon>
        <taxon>Hologalegina</taxon>
        <taxon>IRL clade</taxon>
        <taxon>Trifolieae</taxon>
        <taxon>Trifolium</taxon>
    </lineage>
</organism>
<reference evidence="2 3" key="1">
    <citation type="journal article" date="2018" name="Front. Plant Sci.">
        <title>Red Clover (Trifolium pratense) and Zigzag Clover (T. medium) - A Picture of Genomic Similarities and Differences.</title>
        <authorList>
            <person name="Dluhosova J."/>
            <person name="Istvanek J."/>
            <person name="Nedelnik J."/>
            <person name="Repkova J."/>
        </authorList>
    </citation>
    <scope>NUCLEOTIDE SEQUENCE [LARGE SCALE GENOMIC DNA]</scope>
    <source>
        <strain evidence="3">cv. 10/8</strain>
        <tissue evidence="2">Leaf</tissue>
    </source>
</reference>
<gene>
    <name evidence="2" type="ORF">A2U01_0003331</name>
</gene>
<feature type="compositionally biased region" description="Polar residues" evidence="1">
    <location>
        <begin position="1"/>
        <end position="11"/>
    </location>
</feature>
<name>A0A392M610_9FABA</name>
<sequence>EECLGTGTNLKTLEKQNRDSQVPTMPDDESSKRQSTIVLVHTRQNAQLAMGCSRPEEESQTMVPFLVTFGKRLRTLE</sequence>
<protein>
    <submittedName>
        <fullName evidence="2">Uncharacterized protein</fullName>
    </submittedName>
</protein>
<dbReference type="EMBL" id="LXQA010003804">
    <property type="protein sequence ID" value="MCH82523.1"/>
    <property type="molecule type" value="Genomic_DNA"/>
</dbReference>
<dbReference type="Proteomes" id="UP000265520">
    <property type="component" value="Unassembled WGS sequence"/>
</dbReference>
<keyword evidence="3" id="KW-1185">Reference proteome</keyword>
<feature type="region of interest" description="Disordered" evidence="1">
    <location>
        <begin position="1"/>
        <end position="34"/>
    </location>
</feature>
<dbReference type="AlphaFoldDB" id="A0A392M610"/>
<evidence type="ECO:0000313" key="2">
    <source>
        <dbReference type="EMBL" id="MCH82523.1"/>
    </source>
</evidence>
<comment type="caution">
    <text evidence="2">The sequence shown here is derived from an EMBL/GenBank/DDBJ whole genome shotgun (WGS) entry which is preliminary data.</text>
</comment>
<proteinExistence type="predicted"/>